<accession>Q58ZM0</accession>
<keyword evidence="7" id="KW-1185">Reference proteome</keyword>
<dbReference type="Gene3D" id="1.10.640.10">
    <property type="entry name" value="Haem peroxidase domain superfamily, animal type"/>
    <property type="match status" value="1"/>
</dbReference>
<name>Q58ZM0_APLCA</name>
<keyword evidence="5" id="KW-0408">Iron</keyword>
<evidence type="ECO:0000256" key="1">
    <source>
        <dbReference type="ARBA" id="ARBA00004613"/>
    </source>
</evidence>
<dbReference type="Pfam" id="PF03098">
    <property type="entry name" value="An_peroxidase"/>
    <property type="match status" value="1"/>
</dbReference>
<dbReference type="OrthoDB" id="823504at2759"/>
<dbReference type="Proteomes" id="UP000694888">
    <property type="component" value="Unplaced"/>
</dbReference>
<reference evidence="6 8" key="2">
    <citation type="journal article" date="2006" name="J. Exp. Zool. B Mol. Dev. Evol.">
        <title>Thyroid hormone metabolism and peroxidase function in two non-chordate animals.</title>
        <authorList>
            <person name="Heyland A."/>
            <person name="Price D.A."/>
            <person name="Bodnarova-Buganova M."/>
            <person name="Moroz L.L."/>
        </authorList>
    </citation>
    <scope>NUCLEOTIDE SEQUENCE</scope>
</reference>
<keyword evidence="4" id="KW-0325">Glycoprotein</keyword>
<dbReference type="PRINTS" id="PR00457">
    <property type="entry name" value="ANPEROXIDASE"/>
</dbReference>
<keyword evidence="2" id="KW-0964">Secreted</keyword>
<dbReference type="PANTHER" id="PTHR11475:SF121">
    <property type="entry name" value="THYROID PEROXIDASE-LIKE"/>
    <property type="match status" value="1"/>
</dbReference>
<keyword evidence="6" id="KW-0560">Oxidoreductase</keyword>
<evidence type="ECO:0000256" key="3">
    <source>
        <dbReference type="ARBA" id="ARBA00022729"/>
    </source>
</evidence>
<sequence length="560" mass="63762">MSTDRITNDDLYTHMLMQWGQFIDHDMDLAPQAISYARFSDGRRCNETCENTNPCFPIAVPASDPRIQNRECLGFTRSSATCNTGSTSLFFNTVAPRQQVNALTAFIDASNVYGNSDRMASNLRNLASNRGLLREGPASVGNKRLLPFDDDTLEHIDCQIEPSKQHVPCFRAGDPRANEQLALTAMHTLWMRRHNHIASVLNRINPHWGGNKIYHEGRKIVGALMQHITYTHWLPKIIGPKGMAMMGAYSGYKPNVNPSVANEFAVAALRFGHTLVQPVIFRLNESFHEVEEGHLPLHQAFFSPYRLLEEGGIDPLLRGMFGRTAKKRMPGEFFNSELTEKLFKLANAIGQDLASLNIQRGRDHGIQFYNDYREHCGLSRATTFEDLSAEIQHRGTRDKLQALYGHPDNIDLFIGGLMKPLWKVPRSDQHFCALLQTLPRLRDGDRFWYEKSGVFTPEQLVSISRRHGSSVLCENSDGITRVQADVFLRVDNDSEYLDCEQIPKLDLRQWTDCCEDCRTRATLASFAARIRGRRSTEYSYPHERPVEYQTQIDEFLPSNH</sequence>
<dbReference type="PeroxiBase" id="3373">
    <property type="entry name" value="AcalPxd"/>
</dbReference>
<dbReference type="RefSeq" id="NP_001191571.1">
    <property type="nucleotide sequence ID" value="NM_001204642.1"/>
</dbReference>
<keyword evidence="6" id="KW-0575">Peroxidase</keyword>
<dbReference type="GeneID" id="100533347"/>
<protein>
    <submittedName>
        <fullName evidence="6 8">Thyroid peroxidase-like protein</fullName>
    </submittedName>
</protein>
<dbReference type="GO" id="GO:0046872">
    <property type="term" value="F:metal ion binding"/>
    <property type="evidence" value="ECO:0007669"/>
    <property type="project" value="UniProtKB-KW"/>
</dbReference>
<dbReference type="PROSITE" id="PS50292">
    <property type="entry name" value="PEROXIDASE_3"/>
    <property type="match status" value="1"/>
</dbReference>
<gene>
    <name evidence="8" type="primary">LOC100533347</name>
</gene>
<keyword evidence="5" id="KW-0479">Metal-binding</keyword>
<dbReference type="InterPro" id="IPR034824">
    <property type="entry name" value="Peroxidasin_peroxidase"/>
</dbReference>
<dbReference type="InterPro" id="IPR019791">
    <property type="entry name" value="Haem_peroxidase_animal"/>
</dbReference>
<dbReference type="InterPro" id="IPR037120">
    <property type="entry name" value="Haem_peroxidase_sf_animal"/>
</dbReference>
<reference evidence="8" key="3">
    <citation type="submission" date="2025-05" db="UniProtKB">
        <authorList>
            <consortium name="RefSeq"/>
        </authorList>
    </citation>
    <scope>IDENTIFICATION</scope>
</reference>
<dbReference type="GO" id="GO:0020037">
    <property type="term" value="F:heme binding"/>
    <property type="evidence" value="ECO:0007669"/>
    <property type="project" value="InterPro"/>
</dbReference>
<feature type="binding site" description="axial binding residue" evidence="5">
    <location>
        <position position="273"/>
    </location>
    <ligand>
        <name>heme b</name>
        <dbReference type="ChEBI" id="CHEBI:60344"/>
    </ligand>
    <ligandPart>
        <name>Fe</name>
        <dbReference type="ChEBI" id="CHEBI:18248"/>
    </ligandPart>
</feature>
<evidence type="ECO:0000256" key="5">
    <source>
        <dbReference type="PIRSR" id="PIRSR619791-2"/>
    </source>
</evidence>
<reference evidence="6 8" key="1">
    <citation type="journal article" date="2006" name="Cell">
        <title>Neuronal transcriptome of Aplysia: neuronal compartments and circuitry.</title>
        <authorList>
            <person name="Moroz L.L."/>
            <person name="Edwards J.R."/>
            <person name="Puthanveettil S.V."/>
            <person name="Kohn A.B."/>
            <person name="Ha T."/>
            <person name="Heyland A."/>
            <person name="Knudsen B."/>
            <person name="Sahni A."/>
            <person name="Yu F."/>
            <person name="Liu L."/>
            <person name="Jezzini S."/>
            <person name="Lovell P."/>
            <person name="Iannucculli W."/>
            <person name="Chen M."/>
            <person name="Nguyen T."/>
            <person name="Sheng H."/>
            <person name="Shaw R."/>
            <person name="Kalachikov S."/>
            <person name="Panchin Y.V."/>
            <person name="Farmerie W."/>
            <person name="Russo J.J."/>
            <person name="Ju J."/>
            <person name="Kandel E.R."/>
        </authorList>
    </citation>
    <scope>NUCLEOTIDE SEQUENCE</scope>
</reference>
<evidence type="ECO:0000313" key="7">
    <source>
        <dbReference type="Proteomes" id="UP000694888"/>
    </source>
</evidence>
<organism evidence="6">
    <name type="scientific">Aplysia californica</name>
    <name type="common">California sea hare</name>
    <dbReference type="NCBI Taxonomy" id="6500"/>
    <lineage>
        <taxon>Eukaryota</taxon>
        <taxon>Metazoa</taxon>
        <taxon>Spiralia</taxon>
        <taxon>Lophotrochozoa</taxon>
        <taxon>Mollusca</taxon>
        <taxon>Gastropoda</taxon>
        <taxon>Heterobranchia</taxon>
        <taxon>Euthyneura</taxon>
        <taxon>Tectipleura</taxon>
        <taxon>Aplysiida</taxon>
        <taxon>Aplysioidea</taxon>
        <taxon>Aplysiidae</taxon>
        <taxon>Aplysia</taxon>
    </lineage>
</organism>
<dbReference type="SUPFAM" id="SSF48113">
    <property type="entry name" value="Heme-dependent peroxidases"/>
    <property type="match status" value="1"/>
</dbReference>
<dbReference type="FunFam" id="1.10.640.10:FF:000003">
    <property type="entry name" value="chorion peroxidase"/>
    <property type="match status" value="1"/>
</dbReference>
<proteinExistence type="evidence at transcript level"/>
<dbReference type="AlphaFoldDB" id="Q58ZM0"/>
<evidence type="ECO:0000313" key="8">
    <source>
        <dbReference type="RefSeq" id="NP_001191571.1"/>
    </source>
</evidence>
<dbReference type="InterPro" id="IPR010255">
    <property type="entry name" value="Haem_peroxidase_sf"/>
</dbReference>
<dbReference type="EMBL" id="AY605096">
    <property type="protein sequence ID" value="AAT90333.1"/>
    <property type="molecule type" value="mRNA"/>
</dbReference>
<evidence type="ECO:0000256" key="4">
    <source>
        <dbReference type="ARBA" id="ARBA00023180"/>
    </source>
</evidence>
<comment type="subcellular location">
    <subcellularLocation>
        <location evidence="1">Secreted</location>
    </subcellularLocation>
</comment>
<keyword evidence="5" id="KW-0349">Heme</keyword>
<evidence type="ECO:0000313" key="6">
    <source>
        <dbReference type="EMBL" id="AAT90333.1"/>
    </source>
</evidence>
<evidence type="ECO:0000256" key="2">
    <source>
        <dbReference type="ARBA" id="ARBA00022525"/>
    </source>
</evidence>
<dbReference type="GO" id="GO:0004601">
    <property type="term" value="F:peroxidase activity"/>
    <property type="evidence" value="ECO:0007669"/>
    <property type="project" value="UniProtKB-KW"/>
</dbReference>
<dbReference type="GO" id="GO:0006979">
    <property type="term" value="P:response to oxidative stress"/>
    <property type="evidence" value="ECO:0007669"/>
    <property type="project" value="InterPro"/>
</dbReference>
<keyword evidence="3" id="KW-0732">Signal</keyword>
<dbReference type="GO" id="GO:0005615">
    <property type="term" value="C:extracellular space"/>
    <property type="evidence" value="ECO:0007669"/>
    <property type="project" value="TreeGrafter"/>
</dbReference>
<dbReference type="CDD" id="cd09826">
    <property type="entry name" value="peroxidasin_like"/>
    <property type="match status" value="1"/>
</dbReference>
<dbReference type="PANTHER" id="PTHR11475">
    <property type="entry name" value="OXIDASE/PEROXIDASE"/>
    <property type="match status" value="1"/>
</dbReference>